<proteinExistence type="predicted"/>
<protein>
    <recommendedName>
        <fullName evidence="4">DUF927 domain-containing protein</fullName>
    </recommendedName>
</protein>
<dbReference type="Proteomes" id="UP000707731">
    <property type="component" value="Unassembled WGS sequence"/>
</dbReference>
<feature type="region of interest" description="Disordered" evidence="1">
    <location>
        <begin position="625"/>
        <end position="662"/>
    </location>
</feature>
<dbReference type="RefSeq" id="WP_195005285.1">
    <property type="nucleotide sequence ID" value="NZ_JADLQN010000017.1"/>
</dbReference>
<keyword evidence="3" id="KW-1185">Reference proteome</keyword>
<dbReference type="EMBL" id="JADLQN010000017">
    <property type="protein sequence ID" value="MBF6358451.1"/>
    <property type="molecule type" value="Genomic_DNA"/>
</dbReference>
<name>A0ABS0DJ17_9NOCA</name>
<evidence type="ECO:0008006" key="4">
    <source>
        <dbReference type="Google" id="ProtNLM"/>
    </source>
</evidence>
<feature type="region of interest" description="Disordered" evidence="1">
    <location>
        <begin position="328"/>
        <end position="348"/>
    </location>
</feature>
<evidence type="ECO:0000256" key="1">
    <source>
        <dbReference type="SAM" id="MobiDB-lite"/>
    </source>
</evidence>
<gene>
    <name evidence="2" type="ORF">IU449_28550</name>
</gene>
<evidence type="ECO:0000313" key="3">
    <source>
        <dbReference type="Proteomes" id="UP000707731"/>
    </source>
</evidence>
<organism evidence="2 3">
    <name type="scientific">Nocardia higoensis</name>
    <dbReference type="NCBI Taxonomy" id="228599"/>
    <lineage>
        <taxon>Bacteria</taxon>
        <taxon>Bacillati</taxon>
        <taxon>Actinomycetota</taxon>
        <taxon>Actinomycetes</taxon>
        <taxon>Mycobacteriales</taxon>
        <taxon>Nocardiaceae</taxon>
        <taxon>Nocardia</taxon>
    </lineage>
</organism>
<sequence length="988" mass="107080">MSTPVSHEPADDDATADDNVVQLDDRRTARGAGPDDLTFFSGGNRYKLNRKSGVIAKTSQTKDGETTKRAVLPFVPEVHEVMVDLDEDDLQDRKLYTVSVGDEQTRVTHRQVLTGDVWAEFPVSGVASRGMVNVLADAVLRLAEDHPVTPLHRHTGWIEKDSRPVYLTGGTCIGADGPVPGFSLELGDRIGKYALPDPPTGDAERDAVRASLELLNLAPAEVMWPLLLMTYLPVMELCAPRPDFLGVLYGPSDSCKSVLAGIGLSHYSPRSLLDTFPQNFSSTRVSLETYAYGAKNTLQVIDDAHPASNRKEQTDILDKFEYLARTAANGSARGRGSRSGGDRRDRPPRGFALVTAELKFKVPSAENRSFVVGVQKGQVDKTQLNHIGAQAEAGVYATAMAGFVRHLARKFEAGELDGQRKRWAELRGELVAEGRGRSASHLAHLLLTAETLLSYAWSIEAIDTEQAESLYHDVDAALVGVDAAAAASRIDIDPTTRWVELLREALDSKQAHIESMDGDIPPSAASWGWEALGETGAIRRGLMIGNISDDGRTLYLIPKATHELLTKLAGADGFGLDDRALNDRLGEAGVIHSQAEEGQMRRTIKTRIGNARPRRLHVSVSVLENGPAPVRPLSDSGKGAGKGAGFQGPDQRERGAAPVAPVAPVKNALSAKKGDSVHRSFISDRVAAALTEAGGDRAAAAQALIARAIPDAMDLFDATRAGARYDHTAHPAEPDILRKPAKGAANAIWEARPKWTNPRTPADAEIQPLDVNAAYLSAMTTHLPIGALQHDDSGTFDPKRSGVYEITPGPWDHDGLPNPLGSRDMPGRVWVTRPTLQLLTDLSTGRYGALCPAPVIHQSWTSGSSEALLRPLKETLRDARADAIDSGDEVALTYIKAMYSKFVSTMAKSSRYNHDLERTDWGHIIRAQAHANLWRRAHKAHTAGLWVHRLTGVDELHVAGDWRQVWPEGRGLGQMKPKGDTYRAESGL</sequence>
<comment type="caution">
    <text evidence="2">The sequence shown here is derived from an EMBL/GenBank/DDBJ whole genome shotgun (WGS) entry which is preliminary data.</text>
</comment>
<reference evidence="2 3" key="1">
    <citation type="submission" date="2020-10" db="EMBL/GenBank/DDBJ databases">
        <title>Identification of Nocardia species via Next-generation sequencing and recognition of intraspecies genetic diversity.</title>
        <authorList>
            <person name="Li P."/>
            <person name="Li P."/>
            <person name="Lu B."/>
        </authorList>
    </citation>
    <scope>NUCLEOTIDE SEQUENCE [LARGE SCALE GENOMIC DNA]</scope>
    <source>
        <strain evidence="2 3">BJ06-0143</strain>
    </source>
</reference>
<accession>A0ABS0DJ17</accession>
<evidence type="ECO:0000313" key="2">
    <source>
        <dbReference type="EMBL" id="MBF6358451.1"/>
    </source>
</evidence>